<evidence type="ECO:0000256" key="4">
    <source>
        <dbReference type="ARBA" id="ARBA00023277"/>
    </source>
</evidence>
<dbReference type="AlphaFoldDB" id="A0AAP9DKV6"/>
<keyword evidence="6" id="KW-0624">Polysaccharide degradation</keyword>
<dbReference type="Gene3D" id="3.20.20.80">
    <property type="entry name" value="Glycosidases"/>
    <property type="match status" value="1"/>
</dbReference>
<keyword evidence="5 7" id="KW-0326">Glycosidase</keyword>
<name>A0AAP9DKV6_BACOV</name>
<comment type="similarity">
    <text evidence="1 7">Belongs to the glycosyl hydrolase 5 (cellulase A) family.</text>
</comment>
<dbReference type="RefSeq" id="WP_050486365.1">
    <property type="nucleotide sequence ID" value="NZ_CAXSRA010000004.1"/>
</dbReference>
<evidence type="ECO:0000259" key="10">
    <source>
        <dbReference type="Pfam" id="PF13004"/>
    </source>
</evidence>
<evidence type="ECO:0000256" key="5">
    <source>
        <dbReference type="ARBA" id="ARBA00023295"/>
    </source>
</evidence>
<dbReference type="GO" id="GO:0005576">
    <property type="term" value="C:extracellular region"/>
    <property type="evidence" value="ECO:0007669"/>
    <property type="project" value="TreeGrafter"/>
</dbReference>
<dbReference type="GO" id="GO:0008422">
    <property type="term" value="F:beta-glucosidase activity"/>
    <property type="evidence" value="ECO:0007669"/>
    <property type="project" value="TreeGrafter"/>
</dbReference>
<evidence type="ECO:0000256" key="8">
    <source>
        <dbReference type="SAM" id="SignalP"/>
    </source>
</evidence>
<dbReference type="InterPro" id="IPR024361">
    <property type="entry name" value="BACON"/>
</dbReference>
<evidence type="ECO:0000256" key="1">
    <source>
        <dbReference type="ARBA" id="ARBA00005641"/>
    </source>
</evidence>
<dbReference type="InterPro" id="IPR050386">
    <property type="entry name" value="Glycosyl_hydrolase_5"/>
</dbReference>
<organism evidence="11 12">
    <name type="scientific">Bacteroides ovatus</name>
    <dbReference type="NCBI Taxonomy" id="28116"/>
    <lineage>
        <taxon>Bacteria</taxon>
        <taxon>Pseudomonadati</taxon>
        <taxon>Bacteroidota</taxon>
        <taxon>Bacteroidia</taxon>
        <taxon>Bacteroidales</taxon>
        <taxon>Bacteroidaceae</taxon>
        <taxon>Bacteroides</taxon>
    </lineage>
</organism>
<dbReference type="InterPro" id="IPR017853">
    <property type="entry name" value="GH"/>
</dbReference>
<evidence type="ECO:0000256" key="2">
    <source>
        <dbReference type="ARBA" id="ARBA00022801"/>
    </source>
</evidence>
<keyword evidence="3" id="KW-0136">Cellulose degradation</keyword>
<dbReference type="Proteomes" id="UP000318823">
    <property type="component" value="Chromosome"/>
</dbReference>
<keyword evidence="4" id="KW-0119">Carbohydrate metabolism</keyword>
<feature type="domain" description="Glycoside hydrolase family 5" evidence="9">
    <location>
        <begin position="152"/>
        <end position="462"/>
    </location>
</feature>
<evidence type="ECO:0000313" key="12">
    <source>
        <dbReference type="Proteomes" id="UP000318823"/>
    </source>
</evidence>
<dbReference type="PROSITE" id="PS51257">
    <property type="entry name" value="PROKAR_LIPOPROTEIN"/>
    <property type="match status" value="1"/>
</dbReference>
<evidence type="ECO:0000313" key="11">
    <source>
        <dbReference type="EMBL" id="QDM10331.1"/>
    </source>
</evidence>
<feature type="domain" description="BACON" evidence="10">
    <location>
        <begin position="64"/>
        <end position="119"/>
    </location>
</feature>
<gene>
    <name evidence="11" type="ORF">DYI28_17410</name>
</gene>
<dbReference type="GO" id="GO:0009986">
    <property type="term" value="C:cell surface"/>
    <property type="evidence" value="ECO:0007669"/>
    <property type="project" value="TreeGrafter"/>
</dbReference>
<dbReference type="PANTHER" id="PTHR31297">
    <property type="entry name" value="GLUCAN ENDO-1,6-BETA-GLUCOSIDASE B"/>
    <property type="match status" value="1"/>
</dbReference>
<evidence type="ECO:0000256" key="6">
    <source>
        <dbReference type="ARBA" id="ARBA00023326"/>
    </source>
</evidence>
<feature type="signal peptide" evidence="8">
    <location>
        <begin position="1"/>
        <end position="27"/>
    </location>
</feature>
<proteinExistence type="inferred from homology"/>
<dbReference type="SUPFAM" id="SSF51445">
    <property type="entry name" value="(Trans)glycosidases"/>
    <property type="match status" value="1"/>
</dbReference>
<evidence type="ECO:0000256" key="3">
    <source>
        <dbReference type="ARBA" id="ARBA00023001"/>
    </source>
</evidence>
<feature type="chain" id="PRO_5043011112" evidence="8">
    <location>
        <begin position="28"/>
        <end position="493"/>
    </location>
</feature>
<dbReference type="InterPro" id="IPR013783">
    <property type="entry name" value="Ig-like_fold"/>
</dbReference>
<protein>
    <submittedName>
        <fullName evidence="11">Cellulase family glycosylhydrolase</fullName>
    </submittedName>
</protein>
<dbReference type="InterPro" id="IPR001547">
    <property type="entry name" value="Glyco_hydro_5"/>
</dbReference>
<dbReference type="Pfam" id="PF00150">
    <property type="entry name" value="Cellulase"/>
    <property type="match status" value="1"/>
</dbReference>
<evidence type="ECO:0000259" key="9">
    <source>
        <dbReference type="Pfam" id="PF00150"/>
    </source>
</evidence>
<keyword evidence="8" id="KW-0732">Signal</keyword>
<reference evidence="12" key="1">
    <citation type="journal article" date="2018" name="J. Anim. Genet.">
        <title>Acquired interbacterial defense systems protect against interspecies antagonism in the human gut microbiome.</title>
        <authorList>
            <person name="Ross B.D."/>
            <person name="Verster A.J."/>
            <person name="Radey M.C."/>
            <person name="Schmidtke D.T."/>
            <person name="Pope C.E."/>
            <person name="Hoffman L.R."/>
            <person name="Hajjar A."/>
            <person name="Peterson S.B."/>
            <person name="Borenstein E."/>
            <person name="Mougous J."/>
        </authorList>
    </citation>
    <scope>NUCLEOTIDE SEQUENCE [LARGE SCALE GENOMIC DNA]</scope>
    <source>
        <strain evidence="12">3725 D1 iv</strain>
    </source>
</reference>
<evidence type="ECO:0000256" key="7">
    <source>
        <dbReference type="RuleBase" id="RU361153"/>
    </source>
</evidence>
<dbReference type="EMBL" id="CP041395">
    <property type="protein sequence ID" value="QDM10331.1"/>
    <property type="molecule type" value="Genomic_DNA"/>
</dbReference>
<dbReference type="GO" id="GO:0030245">
    <property type="term" value="P:cellulose catabolic process"/>
    <property type="evidence" value="ECO:0007669"/>
    <property type="project" value="UniProtKB-KW"/>
</dbReference>
<dbReference type="Pfam" id="PF13004">
    <property type="entry name" value="BACON"/>
    <property type="match status" value="1"/>
</dbReference>
<dbReference type="Gene3D" id="2.60.40.10">
    <property type="entry name" value="Immunoglobulins"/>
    <property type="match status" value="1"/>
</dbReference>
<accession>A0AAP9DKV6</accession>
<keyword evidence="2 7" id="KW-0378">Hydrolase</keyword>
<sequence>MMNTIKRFNFVAVFPAFFFFCMIIACSDDERNPITPAVHIVAGTVDVPVEGQGEILLLTADAAVTVSSDASWCVISEKAEKGISYYATMAANVETTPREAKVTIKSDNIALGRVLVKQKPKTAGEPEIPSGSMESDAKTLAAKIYAGVNIGNTLEATGGETAWGNPRISEAYIKGLKALGFNAVRIPCAWNSHLSNETTNQIDAAWLNRVSEVVGYCVANNMYAILNIHWDGGWLEDHILGGYSEALNTKQKTLWTQIATKLNDYDEHLLFAGSNELGMNETSSTNNEFKNAEDIRTIMKYEQAFVDAVRATGGNNATRCLIVQAPATRISDAVAGVYAMPTDVVESRLMVEFHFYDPYNFCLMENDADWGKIFWYWGKDNIVAGSEHNATWGEEEYVKEQFAKIKTYFVDKGYPAVLGEYSAMKRTVSENQEMHDKSRAYWNEVVTREAKAHGCLPFYWETGGDIDRTTGTAKEDYAIEGIMKGAAAGNYPF</sequence>
<dbReference type="PANTHER" id="PTHR31297:SF41">
    <property type="entry name" value="ENDOGLUCANASE, PUTATIVE (AFU_ORTHOLOGUE AFUA_5G01830)-RELATED"/>
    <property type="match status" value="1"/>
</dbReference>